<dbReference type="InterPro" id="IPR003526">
    <property type="entry name" value="MECDP_synthase"/>
</dbReference>
<accession>A0A7T9DIZ1</accession>
<dbReference type="InterPro" id="IPR020555">
    <property type="entry name" value="MECDP_synthase_CS"/>
</dbReference>
<organism evidence="9">
    <name type="scientific">Candidatus Iainarchaeum sp</name>
    <dbReference type="NCBI Taxonomy" id="3101447"/>
    <lineage>
        <taxon>Archaea</taxon>
        <taxon>Candidatus Iainarchaeota</taxon>
        <taxon>Candidatus Iainarchaeia</taxon>
        <taxon>Candidatus Iainarchaeales</taxon>
        <taxon>Candidatus Iainarchaeaceae</taxon>
        <taxon>Candidatus Iainarchaeum</taxon>
    </lineage>
</organism>
<evidence type="ECO:0000256" key="7">
    <source>
        <dbReference type="ARBA" id="ARBA00023239"/>
    </source>
</evidence>
<evidence type="ECO:0000313" key="9">
    <source>
        <dbReference type="EMBL" id="QQR92172.1"/>
    </source>
</evidence>
<dbReference type="CDD" id="cd00554">
    <property type="entry name" value="MECDP_synthase"/>
    <property type="match status" value="1"/>
</dbReference>
<dbReference type="EMBL" id="CP064981">
    <property type="protein sequence ID" value="QQR92172.1"/>
    <property type="molecule type" value="Genomic_DNA"/>
</dbReference>
<dbReference type="AlphaFoldDB" id="A0A7T9DIZ1"/>
<dbReference type="HAMAP" id="MF_00107">
    <property type="entry name" value="IspF"/>
    <property type="match status" value="1"/>
</dbReference>
<dbReference type="Gene3D" id="3.30.1330.50">
    <property type="entry name" value="2-C-methyl-D-erythritol 2,4-cyclodiphosphate synthase"/>
    <property type="match status" value="1"/>
</dbReference>
<evidence type="ECO:0000259" key="8">
    <source>
        <dbReference type="Pfam" id="PF02542"/>
    </source>
</evidence>
<keyword evidence="7 9" id="KW-0456">Lyase</keyword>
<evidence type="ECO:0000256" key="3">
    <source>
        <dbReference type="ARBA" id="ARBA00004709"/>
    </source>
</evidence>
<protein>
    <recommendedName>
        <fullName evidence="4">2-C-methyl-D-erythritol 2,4-cyclodiphosphate synthase</fullName>
        <ecNumber evidence="4">4.6.1.12</ecNumber>
    </recommendedName>
</protein>
<dbReference type="GO" id="GO:0016114">
    <property type="term" value="P:terpenoid biosynthetic process"/>
    <property type="evidence" value="ECO:0007669"/>
    <property type="project" value="InterPro"/>
</dbReference>
<evidence type="ECO:0000256" key="1">
    <source>
        <dbReference type="ARBA" id="ARBA00000200"/>
    </source>
</evidence>
<feature type="domain" description="2-C-methyl-D-erythritol 2,4-cyclodiphosphate synthase" evidence="8">
    <location>
        <begin position="3"/>
        <end position="160"/>
    </location>
</feature>
<comment type="cofactor">
    <cofactor evidence="2">
        <name>a divalent metal cation</name>
        <dbReference type="ChEBI" id="CHEBI:60240"/>
    </cofactor>
</comment>
<dbReference type="InterPro" id="IPR036571">
    <property type="entry name" value="MECDP_synthase_sf"/>
</dbReference>
<dbReference type="Pfam" id="PF02542">
    <property type="entry name" value="YgbB"/>
    <property type="match status" value="1"/>
</dbReference>
<comment type="pathway">
    <text evidence="3">Isoprenoid biosynthesis; isopentenyl diphosphate biosynthesis via DXP pathway; isopentenyl diphosphate from 1-deoxy-D-xylulose 5-phosphate: step 4/6.</text>
</comment>
<evidence type="ECO:0000256" key="5">
    <source>
        <dbReference type="ARBA" id="ARBA00022723"/>
    </source>
</evidence>
<evidence type="ECO:0000256" key="2">
    <source>
        <dbReference type="ARBA" id="ARBA00001968"/>
    </source>
</evidence>
<proteinExistence type="inferred from homology"/>
<gene>
    <name evidence="9" type="primary">ispF</name>
    <name evidence="9" type="ORF">IPJ89_03350</name>
</gene>
<comment type="catalytic activity">
    <reaction evidence="1">
        <text>4-CDP-2-C-methyl-D-erythritol 2-phosphate = 2-C-methyl-D-erythritol 2,4-cyclic diphosphate + CMP</text>
        <dbReference type="Rhea" id="RHEA:23864"/>
        <dbReference type="ChEBI" id="CHEBI:57919"/>
        <dbReference type="ChEBI" id="CHEBI:58483"/>
        <dbReference type="ChEBI" id="CHEBI:60377"/>
        <dbReference type="EC" id="4.6.1.12"/>
    </reaction>
</comment>
<dbReference type="SUPFAM" id="SSF69765">
    <property type="entry name" value="IpsF-like"/>
    <property type="match status" value="1"/>
</dbReference>
<sequence>MYRIGFGVDSHRLLAPGVQPEKKLMLGGVHIPDHAGVDSHSDGDLILHALVNALSSAIGEKSIGQFFPDSDPKWNGVASSKMVEHVWELVREKGYCVGNVVFSLECKTPKISPHESAIKQSIAALLDIPLDAVAVHATTGEKLAAFGKGEGIYCQATILLHK</sequence>
<dbReference type="Proteomes" id="UP000596004">
    <property type="component" value="Chromosome"/>
</dbReference>
<evidence type="ECO:0000256" key="6">
    <source>
        <dbReference type="ARBA" id="ARBA00023229"/>
    </source>
</evidence>
<dbReference type="NCBIfam" id="TIGR00151">
    <property type="entry name" value="ispF"/>
    <property type="match status" value="1"/>
</dbReference>
<reference evidence="9" key="1">
    <citation type="submission" date="2020-11" db="EMBL/GenBank/DDBJ databases">
        <title>Connecting structure to function with the recovery of over 1000 high-quality activated sludge metagenome-assembled genomes encoding full-length rRNA genes using long-read sequencing.</title>
        <authorList>
            <person name="Singleton C.M."/>
            <person name="Petriglieri F."/>
            <person name="Kristensen J.M."/>
            <person name="Kirkegaard R.H."/>
            <person name="Michaelsen T.Y."/>
            <person name="Andersen M.H."/>
            <person name="Karst S.M."/>
            <person name="Dueholm M.S."/>
            <person name="Nielsen P.H."/>
            <person name="Albertsen M."/>
        </authorList>
    </citation>
    <scope>NUCLEOTIDE SEQUENCE</scope>
    <source>
        <strain evidence="9">Fred_18-Q3-R57-64_BAT3C.431</strain>
    </source>
</reference>
<dbReference type="PANTHER" id="PTHR43181">
    <property type="entry name" value="2-C-METHYL-D-ERYTHRITOL 2,4-CYCLODIPHOSPHATE SYNTHASE, CHLOROPLASTIC"/>
    <property type="match status" value="1"/>
</dbReference>
<dbReference type="PROSITE" id="PS01350">
    <property type="entry name" value="ISPF"/>
    <property type="match status" value="1"/>
</dbReference>
<dbReference type="GO" id="GO:0008685">
    <property type="term" value="F:2-C-methyl-D-erythritol 2,4-cyclodiphosphate synthase activity"/>
    <property type="evidence" value="ECO:0007669"/>
    <property type="project" value="UniProtKB-EC"/>
</dbReference>
<dbReference type="GO" id="GO:0046872">
    <property type="term" value="F:metal ion binding"/>
    <property type="evidence" value="ECO:0007669"/>
    <property type="project" value="UniProtKB-KW"/>
</dbReference>
<dbReference type="GO" id="GO:0019288">
    <property type="term" value="P:isopentenyl diphosphate biosynthetic process, methylerythritol 4-phosphate pathway"/>
    <property type="evidence" value="ECO:0007669"/>
    <property type="project" value="UniProtKB-UniPathway"/>
</dbReference>
<name>A0A7T9DIZ1_9ARCH</name>
<evidence type="ECO:0000256" key="4">
    <source>
        <dbReference type="ARBA" id="ARBA00012579"/>
    </source>
</evidence>
<keyword evidence="5" id="KW-0479">Metal-binding</keyword>
<keyword evidence="6" id="KW-0414">Isoprene biosynthesis</keyword>
<dbReference type="UniPathway" id="UPA00056">
    <property type="reaction ID" value="UER00095"/>
</dbReference>
<dbReference type="EC" id="4.6.1.12" evidence="4"/>
<dbReference type="PANTHER" id="PTHR43181:SF1">
    <property type="entry name" value="2-C-METHYL-D-ERYTHRITOL 2,4-CYCLODIPHOSPHATE SYNTHASE, CHLOROPLASTIC"/>
    <property type="match status" value="1"/>
</dbReference>